<evidence type="ECO:0000256" key="2">
    <source>
        <dbReference type="ARBA" id="ARBA00022574"/>
    </source>
</evidence>
<name>A0A674CRY1_SALTR</name>
<dbReference type="InterPro" id="IPR015943">
    <property type="entry name" value="WD40/YVTN_repeat-like_dom_sf"/>
</dbReference>
<dbReference type="PANTHER" id="PTHR13720:SF13">
    <property type="entry name" value="CILIA- AND FLAGELLA-ASSOCIATED PROTEIN 251"/>
    <property type="match status" value="1"/>
</dbReference>
<organism evidence="8 9">
    <name type="scientific">Salmo trutta</name>
    <name type="common">Brown trout</name>
    <dbReference type="NCBI Taxonomy" id="8032"/>
    <lineage>
        <taxon>Eukaryota</taxon>
        <taxon>Metazoa</taxon>
        <taxon>Chordata</taxon>
        <taxon>Craniata</taxon>
        <taxon>Vertebrata</taxon>
        <taxon>Euteleostomi</taxon>
        <taxon>Actinopterygii</taxon>
        <taxon>Neopterygii</taxon>
        <taxon>Teleostei</taxon>
        <taxon>Protacanthopterygii</taxon>
        <taxon>Salmoniformes</taxon>
        <taxon>Salmonidae</taxon>
        <taxon>Salmoninae</taxon>
        <taxon>Salmo</taxon>
    </lineage>
</organism>
<dbReference type="Gene3D" id="2.130.10.10">
    <property type="entry name" value="YVTN repeat-like/Quinoprotein amine dehydrogenase"/>
    <property type="match status" value="2"/>
</dbReference>
<evidence type="ECO:0000256" key="3">
    <source>
        <dbReference type="ARBA" id="ARBA00022737"/>
    </source>
</evidence>
<accession>A0A674CRY1</accession>
<feature type="compositionally biased region" description="Polar residues" evidence="7">
    <location>
        <begin position="50"/>
        <end position="65"/>
    </location>
</feature>
<dbReference type="GeneTree" id="ENSGT00390000013370"/>
<dbReference type="Ensembl" id="ENSSTUT00000092042.1">
    <property type="protein sequence ID" value="ENSSTUP00000086472.1"/>
    <property type="gene ID" value="ENSSTUG00000038015.1"/>
</dbReference>
<dbReference type="InterPro" id="IPR011992">
    <property type="entry name" value="EF-hand-dom_pair"/>
</dbReference>
<dbReference type="Gene3D" id="1.10.238.10">
    <property type="entry name" value="EF-hand"/>
    <property type="match status" value="1"/>
</dbReference>
<reference evidence="8" key="1">
    <citation type="submission" date="2025-08" db="UniProtKB">
        <authorList>
            <consortium name="Ensembl"/>
        </authorList>
    </citation>
    <scope>IDENTIFICATION</scope>
</reference>
<dbReference type="OMA" id="YYAQIRA"/>
<keyword evidence="4" id="KW-0966">Cell projection</keyword>
<dbReference type="Proteomes" id="UP000472277">
    <property type="component" value="Chromosome 9"/>
</dbReference>
<evidence type="ECO:0000256" key="5">
    <source>
        <dbReference type="ARBA" id="ARBA00040994"/>
    </source>
</evidence>
<keyword evidence="9" id="KW-1185">Reference proteome</keyword>
<dbReference type="SUPFAM" id="SSF50978">
    <property type="entry name" value="WD40 repeat-like"/>
    <property type="match status" value="1"/>
</dbReference>
<dbReference type="SUPFAM" id="SSF50998">
    <property type="entry name" value="Quinoprotein alcohol dehydrogenase-like"/>
    <property type="match status" value="1"/>
</dbReference>
<evidence type="ECO:0000256" key="7">
    <source>
        <dbReference type="SAM" id="MobiDB-lite"/>
    </source>
</evidence>
<evidence type="ECO:0000256" key="1">
    <source>
        <dbReference type="ARBA" id="ARBA00004138"/>
    </source>
</evidence>
<evidence type="ECO:0000313" key="9">
    <source>
        <dbReference type="Proteomes" id="UP000472277"/>
    </source>
</evidence>
<dbReference type="GO" id="GO:0036126">
    <property type="term" value="C:sperm flagellum"/>
    <property type="evidence" value="ECO:0007669"/>
    <property type="project" value="TreeGrafter"/>
</dbReference>
<feature type="repeat" description="WD" evidence="6">
    <location>
        <begin position="450"/>
        <end position="491"/>
    </location>
</feature>
<reference evidence="8" key="2">
    <citation type="submission" date="2025-09" db="UniProtKB">
        <authorList>
            <consortium name="Ensembl"/>
        </authorList>
    </citation>
    <scope>IDENTIFICATION</scope>
</reference>
<sequence>MSGIGTESNDPLPSPPEEQQATTGLDKDEEDLHQRKEEDSKGKGEMSDRVSGQNGEPKTDDQNPTVSQVYTATKMTLLPKSPHVKTHALVNEISFLSYTFLFNYISKKKSTICEKCNVALPVFSLQDQDQLVILYGGTNVAVMYDQTSNSQHVLQGHSSPISCLCVSEDRRWLVTADRGQESLVIIWDSFSGIPVRTLFDSHPEGGVAVLALSKDSKYLDFLICSQRVCIWDWTNETEDPLCVTDLNQEYGFQNHIIFNPNDITQLLSNSESQVLFYTRDKQHLDYIAPELLDKTFNKVVGMLSQSVFHWRGLQALSATSAGNLVLWDMVRASSTSRPLVRRAVKLIPLQKDGITVLTLTDSFIVTGDTLGHVKFYDENFKLISWYSEFNLDPITSISFSKEVPPNSSQGYLKDCTLEAKMFVIRNFVLSTVSSTVVHVNAQGGVLQTLLREHCEALHAVACHPQQPVVAMGSHSGILKVWDYERKVSICSRVFEKERHIQCIAYDPQGFYLAVGFASGSVHVLDACTLLSEAEERFNFSQDCITHITFSPDSLYLATAVSRHTIMQRWKYLGRHHSHYKPIRDLLFGVYLDSTQPRLLSLGMDRRLVEYDLQNSKVKDELLILSSERIEQSAVPTCMAWYPPLTTEDFLLTASDLYKMKLFNSTTKMCRKTLLGPTYGSPVEKMAMLPFSKDHDPSAHYMAYITNDKVGVQILPIDGNPHKSSALICHPTGVSAMACSYDSRYVFTAGGSDCTVLSWEISLNALEAAASLGGKELIPFYSLLDGGRDGELFREMEDFFYYCQLRNQGIDSMEMRQVSTRIPLAEVPFVMRALGFFPTEQELEDMQNEVKFSRYAESGRYVTDIDLEEFIKLYVNHRPAFGISRKELLHTFQVLGDSYVMGEPVVNKNELLELLQDRGEHMTENELAECFTTLVGLNSEGGGPELGAFECDDAEDVLESEIPEEISMETFASDILGFPIYIKEILHSSQEGMLSPSGSEVA</sequence>
<keyword evidence="2 6" id="KW-0853">WD repeat</keyword>
<dbReference type="SUPFAM" id="SSF47473">
    <property type="entry name" value="EF-hand"/>
    <property type="match status" value="1"/>
</dbReference>
<evidence type="ECO:0000256" key="4">
    <source>
        <dbReference type="ARBA" id="ARBA00023273"/>
    </source>
</evidence>
<proteinExistence type="predicted"/>
<dbReference type="SMART" id="SM00320">
    <property type="entry name" value="WD40"/>
    <property type="match status" value="7"/>
</dbReference>
<dbReference type="InParanoid" id="A0A674CRY1"/>
<protein>
    <recommendedName>
        <fullName evidence="5">Cilia- and flagella-associated protein 251</fullName>
    </recommendedName>
</protein>
<dbReference type="Pfam" id="PF00400">
    <property type="entry name" value="WD40"/>
    <property type="match status" value="3"/>
</dbReference>
<evidence type="ECO:0000256" key="6">
    <source>
        <dbReference type="PROSITE-ProRule" id="PRU00221"/>
    </source>
</evidence>
<comment type="subcellular location">
    <subcellularLocation>
        <location evidence="1">Cell projection</location>
        <location evidence="1">Cilium</location>
    </subcellularLocation>
</comment>
<feature type="compositionally biased region" description="Basic and acidic residues" evidence="7">
    <location>
        <begin position="30"/>
        <end position="48"/>
    </location>
</feature>
<gene>
    <name evidence="8" type="primary">CFAP251</name>
    <name evidence="8" type="synonym">cfap251</name>
</gene>
<dbReference type="InterPro" id="IPR036322">
    <property type="entry name" value="WD40_repeat_dom_sf"/>
</dbReference>
<dbReference type="InterPro" id="IPR011047">
    <property type="entry name" value="Quinoprotein_ADH-like_sf"/>
</dbReference>
<feature type="region of interest" description="Disordered" evidence="7">
    <location>
        <begin position="1"/>
        <end position="65"/>
    </location>
</feature>
<dbReference type="AlphaFoldDB" id="A0A674CRY1"/>
<feature type="compositionally biased region" description="Polar residues" evidence="7">
    <location>
        <begin position="1"/>
        <end position="23"/>
    </location>
</feature>
<dbReference type="FunCoup" id="A0A674CRY1">
    <property type="interactions" value="108"/>
</dbReference>
<dbReference type="InterPro" id="IPR001680">
    <property type="entry name" value="WD40_rpt"/>
</dbReference>
<keyword evidence="3" id="KW-0677">Repeat</keyword>
<evidence type="ECO:0000313" key="8">
    <source>
        <dbReference type="Ensembl" id="ENSSTUP00000086472.1"/>
    </source>
</evidence>
<dbReference type="PANTHER" id="PTHR13720">
    <property type="entry name" value="WD-40 REPEAT PROTEIN"/>
    <property type="match status" value="1"/>
</dbReference>
<dbReference type="PROSITE" id="PS50082">
    <property type="entry name" value="WD_REPEATS_2"/>
    <property type="match status" value="1"/>
</dbReference>
<dbReference type="InterPro" id="IPR050630">
    <property type="entry name" value="WD_repeat_EMAP"/>
</dbReference>